<organism evidence="1 2">
    <name type="scientific">Setaria italica</name>
    <name type="common">Foxtail millet</name>
    <name type="synonym">Panicum italicum</name>
    <dbReference type="NCBI Taxonomy" id="4555"/>
    <lineage>
        <taxon>Eukaryota</taxon>
        <taxon>Viridiplantae</taxon>
        <taxon>Streptophyta</taxon>
        <taxon>Embryophyta</taxon>
        <taxon>Tracheophyta</taxon>
        <taxon>Spermatophyta</taxon>
        <taxon>Magnoliopsida</taxon>
        <taxon>Liliopsida</taxon>
        <taxon>Poales</taxon>
        <taxon>Poaceae</taxon>
        <taxon>PACMAD clade</taxon>
        <taxon>Panicoideae</taxon>
        <taxon>Panicodae</taxon>
        <taxon>Paniceae</taxon>
        <taxon>Cenchrinae</taxon>
        <taxon>Setaria</taxon>
    </lineage>
</organism>
<evidence type="ECO:0000313" key="2">
    <source>
        <dbReference type="Proteomes" id="UP000004995"/>
    </source>
</evidence>
<dbReference type="InParanoid" id="K3ZG84"/>
<dbReference type="HOGENOM" id="CLU_3243096_0_0_1"/>
<dbReference type="EnsemblPlants" id="KQL14925">
    <property type="protein sequence ID" value="KQL14925"/>
    <property type="gene ID" value="SETIT_025586mg"/>
</dbReference>
<dbReference type="EMBL" id="AGNK02001625">
    <property type="status" value="NOT_ANNOTATED_CDS"/>
    <property type="molecule type" value="Genomic_DNA"/>
</dbReference>
<accession>K3ZG84</accession>
<name>K3ZG84_SETIT</name>
<keyword evidence="2" id="KW-1185">Reference proteome</keyword>
<reference evidence="2" key="1">
    <citation type="journal article" date="2012" name="Nat. Biotechnol.">
        <title>Reference genome sequence of the model plant Setaria.</title>
        <authorList>
            <person name="Bennetzen J.L."/>
            <person name="Schmutz J."/>
            <person name="Wang H."/>
            <person name="Percifield R."/>
            <person name="Hawkins J."/>
            <person name="Pontaroli A.C."/>
            <person name="Estep M."/>
            <person name="Feng L."/>
            <person name="Vaughn J.N."/>
            <person name="Grimwood J."/>
            <person name="Jenkins J."/>
            <person name="Barry K."/>
            <person name="Lindquist E."/>
            <person name="Hellsten U."/>
            <person name="Deshpande S."/>
            <person name="Wang X."/>
            <person name="Wu X."/>
            <person name="Mitros T."/>
            <person name="Triplett J."/>
            <person name="Yang X."/>
            <person name="Ye C.Y."/>
            <person name="Mauro-Herrera M."/>
            <person name="Wang L."/>
            <person name="Li P."/>
            <person name="Sharma M."/>
            <person name="Sharma R."/>
            <person name="Ronald P.C."/>
            <person name="Panaud O."/>
            <person name="Kellogg E.A."/>
            <person name="Brutnell T.P."/>
            <person name="Doust A.N."/>
            <person name="Tuskan G.A."/>
            <person name="Rokhsar D."/>
            <person name="Devos K.M."/>
        </authorList>
    </citation>
    <scope>NUCLEOTIDE SEQUENCE [LARGE SCALE GENOMIC DNA]</scope>
    <source>
        <strain evidence="2">cv. Yugu1</strain>
    </source>
</reference>
<dbReference type="Proteomes" id="UP000004995">
    <property type="component" value="Unassembled WGS sequence"/>
</dbReference>
<protein>
    <submittedName>
        <fullName evidence="1">Uncharacterized protein</fullName>
    </submittedName>
</protein>
<dbReference type="Gramene" id="KQL14925">
    <property type="protein sequence ID" value="KQL14925"/>
    <property type="gene ID" value="SETIT_025586mg"/>
</dbReference>
<reference evidence="1" key="2">
    <citation type="submission" date="2018-08" db="UniProtKB">
        <authorList>
            <consortium name="EnsemblPlants"/>
        </authorList>
    </citation>
    <scope>IDENTIFICATION</scope>
    <source>
        <strain evidence="1">Yugu1</strain>
    </source>
</reference>
<evidence type="ECO:0000313" key="1">
    <source>
        <dbReference type="EnsemblPlants" id="KQL14925"/>
    </source>
</evidence>
<proteinExistence type="predicted"/>
<sequence>MITFSSLRCVSMPMTSIHQSNYNKLIVAGKIGKKKTLLGRKAT</sequence>
<dbReference type="AlphaFoldDB" id="K3ZG84"/>